<name>A0A2C6KBG5_9APIC</name>
<evidence type="ECO:0000313" key="2">
    <source>
        <dbReference type="EMBL" id="PHJ21691.1"/>
    </source>
</evidence>
<dbReference type="EMBL" id="MIGC01002079">
    <property type="protein sequence ID" value="PHJ21691.1"/>
    <property type="molecule type" value="Genomic_DNA"/>
</dbReference>
<dbReference type="Proteomes" id="UP000221165">
    <property type="component" value="Unassembled WGS sequence"/>
</dbReference>
<dbReference type="RefSeq" id="XP_067923371.1">
    <property type="nucleotide sequence ID" value="XM_068064642.1"/>
</dbReference>
<sequence>MRLLFSRAFIISMGTGLPFQGLFFFLFSFLQLAPSTIPTTLAAHTPTDFPDPSWHPWAVQTTPAFGEGAPGGHFRSPQEDLPVSSDLLQSSRVDPWLSLVGASAFASPYVPSRGQPRRQRSPS</sequence>
<feature type="non-terminal residue" evidence="2">
    <location>
        <position position="123"/>
    </location>
</feature>
<organism evidence="2 3">
    <name type="scientific">Cystoisospora suis</name>
    <dbReference type="NCBI Taxonomy" id="483139"/>
    <lineage>
        <taxon>Eukaryota</taxon>
        <taxon>Sar</taxon>
        <taxon>Alveolata</taxon>
        <taxon>Apicomplexa</taxon>
        <taxon>Conoidasida</taxon>
        <taxon>Coccidia</taxon>
        <taxon>Eucoccidiorida</taxon>
        <taxon>Eimeriorina</taxon>
        <taxon>Sarcocystidae</taxon>
        <taxon>Cystoisospora</taxon>
    </lineage>
</organism>
<proteinExistence type="predicted"/>
<evidence type="ECO:0000313" key="3">
    <source>
        <dbReference type="Proteomes" id="UP000221165"/>
    </source>
</evidence>
<reference evidence="2 3" key="1">
    <citation type="journal article" date="2017" name="Int. J. Parasitol.">
        <title>The genome of the protozoan parasite Cystoisospora suis and a reverse vaccinology approach to identify vaccine candidates.</title>
        <authorList>
            <person name="Palmieri N."/>
            <person name="Shrestha A."/>
            <person name="Ruttkowski B."/>
            <person name="Beck T."/>
            <person name="Vogl C."/>
            <person name="Tomley F."/>
            <person name="Blake D.P."/>
            <person name="Joachim A."/>
        </authorList>
    </citation>
    <scope>NUCLEOTIDE SEQUENCE [LARGE SCALE GENOMIC DNA]</scope>
    <source>
        <strain evidence="2 3">Wien I</strain>
    </source>
</reference>
<evidence type="ECO:0000256" key="1">
    <source>
        <dbReference type="SAM" id="MobiDB-lite"/>
    </source>
</evidence>
<dbReference type="AlphaFoldDB" id="A0A2C6KBG5"/>
<gene>
    <name evidence="2" type="ORF">CSUI_004451</name>
</gene>
<protein>
    <submittedName>
        <fullName evidence="2">Uncharacterized protein</fullName>
    </submittedName>
</protein>
<dbReference type="VEuPathDB" id="ToxoDB:CSUI_004451"/>
<dbReference type="GeneID" id="94427853"/>
<accession>A0A2C6KBG5</accession>
<feature type="region of interest" description="Disordered" evidence="1">
    <location>
        <begin position="60"/>
        <end position="81"/>
    </location>
</feature>
<comment type="caution">
    <text evidence="2">The sequence shown here is derived from an EMBL/GenBank/DDBJ whole genome shotgun (WGS) entry which is preliminary data.</text>
</comment>
<keyword evidence="3" id="KW-1185">Reference proteome</keyword>